<evidence type="ECO:0000259" key="1">
    <source>
        <dbReference type="Pfam" id="PF13701"/>
    </source>
</evidence>
<evidence type="ECO:0000313" key="3">
    <source>
        <dbReference type="Proteomes" id="UP001596337"/>
    </source>
</evidence>
<dbReference type="InterPro" id="IPR025668">
    <property type="entry name" value="Tnp_DDE_dom"/>
</dbReference>
<gene>
    <name evidence="2" type="ORF">ACFQGD_12530</name>
</gene>
<dbReference type="RefSeq" id="WP_345398995.1">
    <property type="nucleotide sequence ID" value="NZ_BAABLA010000077.1"/>
</dbReference>
<evidence type="ECO:0000313" key="2">
    <source>
        <dbReference type="EMBL" id="MFC6867975.1"/>
    </source>
</evidence>
<name>A0ABW2C0S2_9PSEU</name>
<reference evidence="3" key="1">
    <citation type="journal article" date="2019" name="Int. J. Syst. Evol. Microbiol.">
        <title>The Global Catalogue of Microorganisms (GCM) 10K type strain sequencing project: providing services to taxonomists for standard genome sequencing and annotation.</title>
        <authorList>
            <consortium name="The Broad Institute Genomics Platform"/>
            <consortium name="The Broad Institute Genome Sequencing Center for Infectious Disease"/>
            <person name="Wu L."/>
            <person name="Ma J."/>
        </authorList>
    </citation>
    <scope>NUCLEOTIDE SEQUENCE [LARGE SCALE GENOMIC DNA]</scope>
    <source>
        <strain evidence="3">KCTC 32255</strain>
    </source>
</reference>
<sequence length="462" mass="49930">MKATRRAPQLPVVTVDGRGVVSHAGTALLRELADRSGLTSGLSAALAGSRSRRGGHDPGRVAVDVAVVIADGGAVISDLRTLADQGLLHGPVASTATAWRVLDGVDEQVLAGLRRARAAARERAWAARGEWTGTELPGSRVADRMIEHAVIDVDATLVEAHSEKDSAAPHYKGGFGFHPLLAFLDNTGEALAGILRPGNAAAHDAGDHVRLLELALAQLPDAWRTKPILIRADSAGGTRRFVGELADTGVEYSIGFRVTEALRTAIAGVPRRGWTPAIDTDGYPREGADVAEITGMLTLTGWPTGMRVIVRRERPHPGAQLNAFEERDGWRYQAFITNTTTGQLAFLDARHRAHARVEDRIRTGKQCGLGKFPSQLAHVNAAWLELALTATDLLAWMRTGLLAGEPDLARAEPRLRRYRILHVAARVTRGARRTRLRLAEHWPWALALARAFARLREIPLPA</sequence>
<accession>A0ABW2C0S2</accession>
<dbReference type="NCBIfam" id="NF033539">
    <property type="entry name" value="transpos_IS1380"/>
    <property type="match status" value="1"/>
</dbReference>
<organism evidence="2 3">
    <name type="scientific">Haloechinothrix salitolerans</name>
    <dbReference type="NCBI Taxonomy" id="926830"/>
    <lineage>
        <taxon>Bacteria</taxon>
        <taxon>Bacillati</taxon>
        <taxon>Actinomycetota</taxon>
        <taxon>Actinomycetes</taxon>
        <taxon>Pseudonocardiales</taxon>
        <taxon>Pseudonocardiaceae</taxon>
        <taxon>Haloechinothrix</taxon>
    </lineage>
</organism>
<keyword evidence="3" id="KW-1185">Reference proteome</keyword>
<protein>
    <submittedName>
        <fullName evidence="2">IS1380 family transposase</fullName>
    </submittedName>
</protein>
<feature type="domain" description="Transposase DDE" evidence="1">
    <location>
        <begin position="13"/>
        <end position="458"/>
    </location>
</feature>
<dbReference type="Pfam" id="PF13701">
    <property type="entry name" value="DDE_Tnp_1_4"/>
    <property type="match status" value="1"/>
</dbReference>
<dbReference type="Proteomes" id="UP001596337">
    <property type="component" value="Unassembled WGS sequence"/>
</dbReference>
<dbReference type="InterPro" id="IPR047960">
    <property type="entry name" value="Transpos_IS1380"/>
</dbReference>
<proteinExistence type="predicted"/>
<comment type="caution">
    <text evidence="2">The sequence shown here is derived from an EMBL/GenBank/DDBJ whole genome shotgun (WGS) entry which is preliminary data.</text>
</comment>
<dbReference type="EMBL" id="JBHSXX010000001">
    <property type="protein sequence ID" value="MFC6867975.1"/>
    <property type="molecule type" value="Genomic_DNA"/>
</dbReference>